<proteinExistence type="predicted"/>
<protein>
    <submittedName>
        <fullName evidence="1">Uncharacterized protein</fullName>
    </submittedName>
</protein>
<dbReference type="OrthoDB" id="5525128at2"/>
<sequence>MKNWRSLSALVDFCKRRDGAVTVDFIVLTAACVLLAVFAASSIVTGGDFLATKIANTMNK</sequence>
<accession>A0A2M9DFH1</accession>
<gene>
    <name evidence="1" type="ORF">BV394_03565</name>
</gene>
<name>A0A1U7DGB5_9RHOB</name>
<evidence type="ECO:0000313" key="1">
    <source>
        <dbReference type="EMBL" id="APX88918.1"/>
    </source>
</evidence>
<reference evidence="1 2" key="1">
    <citation type="submission" date="2017-01" db="EMBL/GenBank/DDBJ databases">
        <title>Genomic analysis of Xuhuaishuia manganoxidans DY6-4.</title>
        <authorList>
            <person name="Wang X."/>
        </authorList>
    </citation>
    <scope>NUCLEOTIDE SEQUENCE [LARGE SCALE GENOMIC DNA]</scope>
    <source>
        <strain evidence="1 2">DY6-4</strain>
    </source>
</reference>
<dbReference type="RefSeq" id="WP_076978941.1">
    <property type="nucleotide sequence ID" value="NZ_CP019124.1"/>
</dbReference>
<dbReference type="Proteomes" id="UP000187266">
    <property type="component" value="Chromosome"/>
</dbReference>
<dbReference type="EMBL" id="CP019124">
    <property type="protein sequence ID" value="APX88918.1"/>
    <property type="molecule type" value="Genomic_DNA"/>
</dbReference>
<keyword evidence="2" id="KW-1185">Reference proteome</keyword>
<dbReference type="AlphaFoldDB" id="A0A1U7DGB5"/>
<accession>A0A1U7DGB5</accession>
<evidence type="ECO:0000313" key="2">
    <source>
        <dbReference type="Proteomes" id="UP000187266"/>
    </source>
</evidence>
<organism evidence="1 2">
    <name type="scientific">Brevirhabdus pacifica</name>
    <dbReference type="NCBI Taxonomy" id="1267768"/>
    <lineage>
        <taxon>Bacteria</taxon>
        <taxon>Pseudomonadati</taxon>
        <taxon>Pseudomonadota</taxon>
        <taxon>Alphaproteobacteria</taxon>
        <taxon>Rhodobacterales</taxon>
        <taxon>Paracoccaceae</taxon>
        <taxon>Brevirhabdus</taxon>
    </lineage>
</organism>